<dbReference type="Proteomes" id="UP000323426">
    <property type="component" value="Unassembled WGS sequence"/>
</dbReference>
<gene>
    <name evidence="2" type="ORF">F0145_09125</name>
</gene>
<feature type="domain" description="Sialidase" evidence="1">
    <location>
        <begin position="70"/>
        <end position="264"/>
    </location>
</feature>
<dbReference type="EMBL" id="VWSF01000005">
    <property type="protein sequence ID" value="KAA5547476.1"/>
    <property type="molecule type" value="Genomic_DNA"/>
</dbReference>
<dbReference type="RefSeq" id="WP_150088100.1">
    <property type="nucleotide sequence ID" value="NZ_VWSF01000005.1"/>
</dbReference>
<evidence type="ECO:0000313" key="2">
    <source>
        <dbReference type="EMBL" id="KAA5547476.1"/>
    </source>
</evidence>
<dbReference type="CDD" id="cd15482">
    <property type="entry name" value="Sialidase_non-viral"/>
    <property type="match status" value="2"/>
</dbReference>
<name>A0A5M6DM35_9BACT</name>
<sequence length="409" mass="45380">MQYLRTLLYITFIGLIFNSCQRPLKQAAPVAVRISSPNLKSSCPYLTQDHQGRPVLCWVQAQDTAGNFLMAYAVSLDGGQTFGNPKFIATTQGVHPHDENLSKILFRENGDIIAMFAVNNPNPENNYAGLVKYTQSFDGGKTWTAAKQIAEDAAASIDERYFDMTLLPNGEVAVIWLDSRKETPAEGSSLYYASTQGRAGFKHEKVIDQQLCQCCRTKLFVDATGNLHAVYRGIINGTVRDMMHLVSPDNGKSFSEPERISADNWAIDGCPHSGPAMTATNNNLHFVWYTMGGGSGVYYCRKPDKQGFSQREIVSNVPSAKHPQICTFNQEQLAIVWDEQTQQPNNLNNRIGLQIRDGKGQIIRNTHLTPDSISATHPVILKVAESAIIVAYTDKTTPNSQVWYKLITL</sequence>
<dbReference type="AlphaFoldDB" id="A0A5M6DM35"/>
<keyword evidence="3" id="KW-1185">Reference proteome</keyword>
<dbReference type="InterPro" id="IPR036278">
    <property type="entry name" value="Sialidase_sf"/>
</dbReference>
<protein>
    <recommendedName>
        <fullName evidence="1">Sialidase domain-containing protein</fullName>
    </recommendedName>
</protein>
<accession>A0A5M6DM35</accession>
<dbReference type="Pfam" id="PF13088">
    <property type="entry name" value="BNR_2"/>
    <property type="match status" value="1"/>
</dbReference>
<evidence type="ECO:0000259" key="1">
    <source>
        <dbReference type="Pfam" id="PF13088"/>
    </source>
</evidence>
<organism evidence="2 3">
    <name type="scientific">Adhaeribacter rhizoryzae</name>
    <dbReference type="NCBI Taxonomy" id="2607907"/>
    <lineage>
        <taxon>Bacteria</taxon>
        <taxon>Pseudomonadati</taxon>
        <taxon>Bacteroidota</taxon>
        <taxon>Cytophagia</taxon>
        <taxon>Cytophagales</taxon>
        <taxon>Hymenobacteraceae</taxon>
        <taxon>Adhaeribacter</taxon>
    </lineage>
</organism>
<dbReference type="SUPFAM" id="SSF50939">
    <property type="entry name" value="Sialidases"/>
    <property type="match status" value="1"/>
</dbReference>
<reference evidence="2 3" key="1">
    <citation type="submission" date="2019-09" db="EMBL/GenBank/DDBJ databases">
        <title>Genome sequence and assembly of Adhaeribacter sp.</title>
        <authorList>
            <person name="Chhetri G."/>
        </authorList>
    </citation>
    <scope>NUCLEOTIDE SEQUENCE [LARGE SCALE GENOMIC DNA]</scope>
    <source>
        <strain evidence="2 3">DK36</strain>
    </source>
</reference>
<proteinExistence type="predicted"/>
<dbReference type="InterPro" id="IPR011040">
    <property type="entry name" value="Sialidase"/>
</dbReference>
<comment type="caution">
    <text evidence="2">The sequence shown here is derived from an EMBL/GenBank/DDBJ whole genome shotgun (WGS) entry which is preliminary data.</text>
</comment>
<dbReference type="Gene3D" id="2.120.10.10">
    <property type="match status" value="1"/>
</dbReference>
<evidence type="ECO:0000313" key="3">
    <source>
        <dbReference type="Proteomes" id="UP000323426"/>
    </source>
</evidence>